<name>A0A3M0CK03_9EURY</name>
<reference evidence="3 4" key="1">
    <citation type="journal article" date="2015" name="Stand. Genomic Sci.">
        <title>Genomic Encyclopedia of Bacterial and Archaeal Type Strains, Phase III: the genomes of soil and plant-associated and newly described type strains.</title>
        <authorList>
            <person name="Whitman W.B."/>
            <person name="Woyke T."/>
            <person name="Klenk H.P."/>
            <person name="Zhou Y."/>
            <person name="Lilburn T.G."/>
            <person name="Beck B.J."/>
            <person name="De Vos P."/>
            <person name="Vandamme P."/>
            <person name="Eisen J.A."/>
            <person name="Garrity G."/>
            <person name="Hugenholtz P."/>
            <person name="Kyrpides N.C."/>
        </authorList>
    </citation>
    <scope>NUCLEOTIDE SEQUENCE [LARGE SCALE GENOMIC DNA]</scope>
    <source>
        <strain evidence="3 4">CGMCC 1.10124</strain>
    </source>
</reference>
<dbReference type="GO" id="GO:0016791">
    <property type="term" value="F:phosphatase activity"/>
    <property type="evidence" value="ECO:0007669"/>
    <property type="project" value="TreeGrafter"/>
</dbReference>
<gene>
    <name evidence="3" type="ORF">ATH50_3458</name>
    <name evidence="2" type="ORF">DU502_16205</name>
</gene>
<dbReference type="OrthoDB" id="303721at2157"/>
<evidence type="ECO:0000313" key="5">
    <source>
        <dbReference type="Proteomes" id="UP000282007"/>
    </source>
</evidence>
<dbReference type="GO" id="GO:0005737">
    <property type="term" value="C:cytoplasm"/>
    <property type="evidence" value="ECO:0007669"/>
    <property type="project" value="TreeGrafter"/>
</dbReference>
<dbReference type="RefSeq" id="WP_121921986.1">
    <property type="nucleotide sequence ID" value="NZ_CP034145.1"/>
</dbReference>
<evidence type="ECO:0000313" key="3">
    <source>
        <dbReference type="EMBL" id="RMB09087.1"/>
    </source>
</evidence>
<reference evidence="2 5" key="2">
    <citation type="submission" date="2018-07" db="EMBL/GenBank/DDBJ databases">
        <title>Genome sequences of Haloplanus aerogenes JCM 16430T.</title>
        <authorList>
            <person name="Kim Y.B."/>
            <person name="Roh S.W."/>
        </authorList>
    </citation>
    <scope>NUCLEOTIDE SEQUENCE [LARGE SCALE GENOMIC DNA]</scope>
    <source>
        <strain evidence="2 5">JCM 16430</strain>
    </source>
</reference>
<accession>A0A3M0CK03</accession>
<dbReference type="Gene3D" id="3.60.21.10">
    <property type="match status" value="1"/>
</dbReference>
<dbReference type="AlphaFoldDB" id="A0A3M0CK03"/>
<keyword evidence="5" id="KW-1185">Reference proteome</keyword>
<proteinExistence type="predicted"/>
<feature type="domain" description="Calcineurin-like phosphoesterase" evidence="1">
    <location>
        <begin position="29"/>
        <end position="192"/>
    </location>
</feature>
<protein>
    <submittedName>
        <fullName evidence="2 3">Serine/threonine protein phosphatase</fullName>
    </submittedName>
</protein>
<dbReference type="PANTHER" id="PTHR42850:SF4">
    <property type="entry name" value="ZINC-DEPENDENT ENDOPOLYPHOSPHATASE"/>
    <property type="match status" value="1"/>
</dbReference>
<evidence type="ECO:0000313" key="4">
    <source>
        <dbReference type="Proteomes" id="UP000277326"/>
    </source>
</evidence>
<dbReference type="Proteomes" id="UP000277326">
    <property type="component" value="Unassembled WGS sequence"/>
</dbReference>
<dbReference type="GeneID" id="38472861"/>
<dbReference type="InterPro" id="IPR050126">
    <property type="entry name" value="Ap4A_hydrolase"/>
</dbReference>
<dbReference type="EMBL" id="REFS01000009">
    <property type="protein sequence ID" value="RMB09087.1"/>
    <property type="molecule type" value="Genomic_DNA"/>
</dbReference>
<dbReference type="SUPFAM" id="SSF56300">
    <property type="entry name" value="Metallo-dependent phosphatases"/>
    <property type="match status" value="1"/>
</dbReference>
<dbReference type="KEGG" id="haer:DU502_16205"/>
<dbReference type="InterPro" id="IPR004843">
    <property type="entry name" value="Calcineurin-like_PHP"/>
</dbReference>
<dbReference type="CDD" id="cd00144">
    <property type="entry name" value="MPP_PPP_family"/>
    <property type="match status" value="1"/>
</dbReference>
<dbReference type="Pfam" id="PF00149">
    <property type="entry name" value="Metallophos"/>
    <property type="match status" value="1"/>
</dbReference>
<reference evidence="3" key="3">
    <citation type="submission" date="2018-10" db="EMBL/GenBank/DDBJ databases">
        <authorList>
            <person name="Whitman W."/>
            <person name="Huntemann M."/>
            <person name="Clum A."/>
            <person name="Pillay M."/>
            <person name="Palaniappan K."/>
            <person name="Varghese N."/>
            <person name="Mikhailova N."/>
            <person name="Stamatis D."/>
            <person name="Reddy T."/>
            <person name="Daum C."/>
            <person name="Shapiro N."/>
            <person name="Ivanova N."/>
            <person name="Kyrpides N."/>
            <person name="Woyke T."/>
        </authorList>
    </citation>
    <scope>NUCLEOTIDE SEQUENCE</scope>
    <source>
        <strain evidence="3">CGMCC 1.10124</strain>
    </source>
</reference>
<dbReference type="PANTHER" id="PTHR42850">
    <property type="entry name" value="METALLOPHOSPHOESTERASE"/>
    <property type="match status" value="1"/>
</dbReference>
<dbReference type="Proteomes" id="UP000282007">
    <property type="component" value="Chromosome"/>
</dbReference>
<organism evidence="3 4">
    <name type="scientific">Haloplanus aerogenes</name>
    <dbReference type="NCBI Taxonomy" id="660522"/>
    <lineage>
        <taxon>Archaea</taxon>
        <taxon>Methanobacteriati</taxon>
        <taxon>Methanobacteriota</taxon>
        <taxon>Stenosarchaea group</taxon>
        <taxon>Halobacteria</taxon>
        <taxon>Halobacteriales</taxon>
        <taxon>Haloferacaceae</taxon>
        <taxon>Haloplanus</taxon>
    </lineage>
</organism>
<evidence type="ECO:0000259" key="1">
    <source>
        <dbReference type="Pfam" id="PF00149"/>
    </source>
</evidence>
<dbReference type="InterPro" id="IPR029052">
    <property type="entry name" value="Metallo-depent_PP-like"/>
</dbReference>
<sequence length="238" mass="26617">MIRTDALDASLDLALGDEHHHVDADAWANIYVVGDVHGCLRELEQLLDRLDPADDDLVVFVGDLVRKGPDSAGVIDLVRSRPNFVSVRGNNEEKLLRGEKSLDSLDDDDLAWIAELPVAIHWDGALVVHAGVDPRKSLIQHTVDDFENVRELDGGDYEPPFWYDEYAGDHRVFFGHTPLSAPVVREHAVGLDTGCVYGGELTAYDWTNDRFVRVNPDRTVQERPARKFVTPRRTIAAD</sequence>
<dbReference type="EMBL" id="CP034145">
    <property type="protein sequence ID" value="AZH26821.1"/>
    <property type="molecule type" value="Genomic_DNA"/>
</dbReference>
<evidence type="ECO:0000313" key="2">
    <source>
        <dbReference type="EMBL" id="AZH26821.1"/>
    </source>
</evidence>